<dbReference type="HOGENOM" id="CLU_141475_0_0_11"/>
<dbReference type="InterPro" id="IPR003280">
    <property type="entry name" value="2pore_dom_K_chnl"/>
</dbReference>
<name>D3F976_CONWI</name>
<evidence type="ECO:0000256" key="6">
    <source>
        <dbReference type="ARBA" id="ARBA00023136"/>
    </source>
</evidence>
<dbReference type="RefSeq" id="WP_012932096.1">
    <property type="nucleotide sequence ID" value="NC_013739.1"/>
</dbReference>
<dbReference type="GO" id="GO:0015271">
    <property type="term" value="F:outward rectifier potassium channel activity"/>
    <property type="evidence" value="ECO:0007669"/>
    <property type="project" value="TreeGrafter"/>
</dbReference>
<evidence type="ECO:0000259" key="10">
    <source>
        <dbReference type="Pfam" id="PF07885"/>
    </source>
</evidence>
<dbReference type="GO" id="GO:0030322">
    <property type="term" value="P:stabilization of membrane potential"/>
    <property type="evidence" value="ECO:0007669"/>
    <property type="project" value="TreeGrafter"/>
</dbReference>
<evidence type="ECO:0000256" key="5">
    <source>
        <dbReference type="ARBA" id="ARBA00023065"/>
    </source>
</evidence>
<dbReference type="SUPFAM" id="SSF81324">
    <property type="entry name" value="Voltage-gated potassium channels"/>
    <property type="match status" value="1"/>
</dbReference>
<keyword evidence="7" id="KW-0407">Ion channel</keyword>
<dbReference type="GO" id="GO:0005886">
    <property type="term" value="C:plasma membrane"/>
    <property type="evidence" value="ECO:0007669"/>
    <property type="project" value="TreeGrafter"/>
</dbReference>
<evidence type="ECO:0000256" key="8">
    <source>
        <dbReference type="SAM" id="MobiDB-lite"/>
    </source>
</evidence>
<keyword evidence="5" id="KW-0406">Ion transport</keyword>
<sequence length="135" mass="14893">MIPLVLAARRLARALAAVWRDPETKALPVVAGALVLTGTLFYWRFEDWTIVEALYFSVVTLTTVGFGDFTPTTAGTQLFTIVYILTGLGILVALLSSVAQQYLRQRAESRPAGERLRSRRRRAELSEGEAPDQPG</sequence>
<accession>D3F976</accession>
<dbReference type="Proteomes" id="UP000008229">
    <property type="component" value="Chromosome"/>
</dbReference>
<evidence type="ECO:0000256" key="7">
    <source>
        <dbReference type="ARBA" id="ARBA00023303"/>
    </source>
</evidence>
<evidence type="ECO:0000256" key="3">
    <source>
        <dbReference type="ARBA" id="ARBA00022692"/>
    </source>
</evidence>
<evidence type="ECO:0000313" key="11">
    <source>
        <dbReference type="EMBL" id="ADB49043.1"/>
    </source>
</evidence>
<organism evidence="11 12">
    <name type="scientific">Conexibacter woesei (strain DSM 14684 / CCUG 47730 / CIP 108061 / JCM 11494 / NBRC 100937 / ID131577)</name>
    <dbReference type="NCBI Taxonomy" id="469383"/>
    <lineage>
        <taxon>Bacteria</taxon>
        <taxon>Bacillati</taxon>
        <taxon>Actinomycetota</taxon>
        <taxon>Thermoleophilia</taxon>
        <taxon>Solirubrobacterales</taxon>
        <taxon>Conexibacteraceae</taxon>
        <taxon>Conexibacter</taxon>
    </lineage>
</organism>
<gene>
    <name evidence="11" type="ordered locus">Cwoe_0608</name>
</gene>
<dbReference type="GO" id="GO:0022841">
    <property type="term" value="F:potassium ion leak channel activity"/>
    <property type="evidence" value="ECO:0007669"/>
    <property type="project" value="TreeGrafter"/>
</dbReference>
<feature type="region of interest" description="Disordered" evidence="8">
    <location>
        <begin position="107"/>
        <end position="135"/>
    </location>
</feature>
<feature type="compositionally biased region" description="Basic and acidic residues" evidence="8">
    <location>
        <begin position="107"/>
        <end position="116"/>
    </location>
</feature>
<feature type="domain" description="Potassium channel" evidence="10">
    <location>
        <begin position="32"/>
        <end position="101"/>
    </location>
</feature>
<dbReference type="OrthoDB" id="9799090at2"/>
<reference evidence="11 12" key="1">
    <citation type="journal article" date="2010" name="Stand. Genomic Sci.">
        <title>Complete genome sequence of Conexibacter woesei type strain (ID131577).</title>
        <authorList>
            <person name="Pukall R."/>
            <person name="Lapidus A."/>
            <person name="Glavina Del Rio T."/>
            <person name="Copeland A."/>
            <person name="Tice H."/>
            <person name="Cheng J.-F."/>
            <person name="Lucas S."/>
            <person name="Chen F."/>
            <person name="Nolan M."/>
            <person name="Bruce D."/>
            <person name="Goodwin L."/>
            <person name="Pitluck S."/>
            <person name="Mavromatis K."/>
            <person name="Ivanova N."/>
            <person name="Ovchinnikova G."/>
            <person name="Pati A."/>
            <person name="Chen A."/>
            <person name="Palaniappan K."/>
            <person name="Land M."/>
            <person name="Hauser L."/>
            <person name="Chang Y.-J."/>
            <person name="Jeffries C.D."/>
            <person name="Chain P."/>
            <person name="Meincke L."/>
            <person name="Sims D."/>
            <person name="Brettin T."/>
            <person name="Detter J.C."/>
            <person name="Rohde M."/>
            <person name="Goeker M."/>
            <person name="Bristow J."/>
            <person name="Eisen J.A."/>
            <person name="Markowitz V."/>
            <person name="Kyrpides N.C."/>
            <person name="Klenk H.-P."/>
            <person name="Hugenholtz P."/>
        </authorList>
    </citation>
    <scope>NUCLEOTIDE SEQUENCE [LARGE SCALE GENOMIC DNA]</scope>
    <source>
        <strain evidence="12">DSM 14684 / CIP 108061 / JCM 11494 / NBRC 100937 / ID131577</strain>
    </source>
</reference>
<keyword evidence="6 9" id="KW-0472">Membrane</keyword>
<evidence type="ECO:0000256" key="4">
    <source>
        <dbReference type="ARBA" id="ARBA00022989"/>
    </source>
</evidence>
<dbReference type="EMBL" id="CP001854">
    <property type="protein sequence ID" value="ADB49043.1"/>
    <property type="molecule type" value="Genomic_DNA"/>
</dbReference>
<keyword evidence="12" id="KW-1185">Reference proteome</keyword>
<dbReference type="AlphaFoldDB" id="D3F976"/>
<keyword evidence="4 9" id="KW-1133">Transmembrane helix</keyword>
<dbReference type="KEGG" id="cwo:Cwoe_0608"/>
<comment type="subcellular location">
    <subcellularLocation>
        <location evidence="1">Membrane</location>
        <topology evidence="1">Multi-pass membrane protein</topology>
    </subcellularLocation>
</comment>
<dbReference type="Pfam" id="PF07885">
    <property type="entry name" value="Ion_trans_2"/>
    <property type="match status" value="1"/>
</dbReference>
<dbReference type="STRING" id="469383.Cwoe_0608"/>
<evidence type="ECO:0000256" key="2">
    <source>
        <dbReference type="ARBA" id="ARBA00022448"/>
    </source>
</evidence>
<protein>
    <submittedName>
        <fullName evidence="11">Ion transport 2 domain protein</fullName>
    </submittedName>
</protein>
<dbReference type="PANTHER" id="PTHR11003">
    <property type="entry name" value="POTASSIUM CHANNEL, SUBFAMILY K"/>
    <property type="match status" value="1"/>
</dbReference>
<dbReference type="PANTHER" id="PTHR11003:SF291">
    <property type="entry name" value="IP11374P"/>
    <property type="match status" value="1"/>
</dbReference>
<reference evidence="12" key="2">
    <citation type="submission" date="2010-01" db="EMBL/GenBank/DDBJ databases">
        <title>The complete genome of Conexibacter woesei DSM 14684.</title>
        <authorList>
            <consortium name="US DOE Joint Genome Institute (JGI-PGF)"/>
            <person name="Lucas S."/>
            <person name="Copeland A."/>
            <person name="Lapidus A."/>
            <person name="Glavina del Rio T."/>
            <person name="Dalin E."/>
            <person name="Tice H."/>
            <person name="Bruce D."/>
            <person name="Goodwin L."/>
            <person name="Pitluck S."/>
            <person name="Kyrpides N."/>
            <person name="Mavromatis K."/>
            <person name="Ivanova N."/>
            <person name="Mikhailova N."/>
            <person name="Chertkov O."/>
            <person name="Brettin T."/>
            <person name="Detter J.C."/>
            <person name="Han C."/>
            <person name="Larimer F."/>
            <person name="Land M."/>
            <person name="Hauser L."/>
            <person name="Markowitz V."/>
            <person name="Cheng J.-F."/>
            <person name="Hugenholtz P."/>
            <person name="Woyke T."/>
            <person name="Wu D."/>
            <person name="Pukall R."/>
            <person name="Steenblock K."/>
            <person name="Schneider S."/>
            <person name="Klenk H.-P."/>
            <person name="Eisen J.A."/>
        </authorList>
    </citation>
    <scope>NUCLEOTIDE SEQUENCE [LARGE SCALE GENOMIC DNA]</scope>
    <source>
        <strain evidence="12">DSM 14684 / CIP 108061 / JCM 11494 / NBRC 100937 / ID131577</strain>
    </source>
</reference>
<feature type="transmembrane region" description="Helical" evidence="9">
    <location>
        <begin position="78"/>
        <end position="99"/>
    </location>
</feature>
<keyword evidence="3 9" id="KW-0812">Transmembrane</keyword>
<feature type="transmembrane region" description="Helical" evidence="9">
    <location>
        <begin position="26"/>
        <end position="43"/>
    </location>
</feature>
<dbReference type="InterPro" id="IPR013099">
    <property type="entry name" value="K_chnl_dom"/>
</dbReference>
<evidence type="ECO:0000313" key="12">
    <source>
        <dbReference type="Proteomes" id="UP000008229"/>
    </source>
</evidence>
<evidence type="ECO:0000256" key="1">
    <source>
        <dbReference type="ARBA" id="ARBA00004141"/>
    </source>
</evidence>
<proteinExistence type="predicted"/>
<feature type="transmembrane region" description="Helical" evidence="9">
    <location>
        <begin position="50"/>
        <end position="66"/>
    </location>
</feature>
<dbReference type="eggNOG" id="COG1226">
    <property type="taxonomic scope" value="Bacteria"/>
</dbReference>
<feature type="compositionally biased region" description="Acidic residues" evidence="8">
    <location>
        <begin position="126"/>
        <end position="135"/>
    </location>
</feature>
<keyword evidence="2" id="KW-0813">Transport</keyword>
<evidence type="ECO:0000256" key="9">
    <source>
        <dbReference type="SAM" id="Phobius"/>
    </source>
</evidence>
<dbReference type="Gene3D" id="1.10.287.70">
    <property type="match status" value="1"/>
</dbReference>